<dbReference type="GO" id="GO:0090729">
    <property type="term" value="F:toxin activity"/>
    <property type="evidence" value="ECO:0007669"/>
    <property type="project" value="UniProtKB-KW"/>
</dbReference>
<evidence type="ECO:0000256" key="2">
    <source>
        <dbReference type="ARBA" id="ARBA00022656"/>
    </source>
</evidence>
<dbReference type="GO" id="GO:0005576">
    <property type="term" value="C:extracellular region"/>
    <property type="evidence" value="ECO:0007669"/>
    <property type="project" value="InterPro"/>
</dbReference>
<accession>A0A0H2UVG4</accession>
<dbReference type="Pfam" id="PF01123">
    <property type="entry name" value="Stap_Strp_toxin"/>
    <property type="match status" value="1"/>
</dbReference>
<feature type="disulfide bond" evidence="5">
    <location>
        <begin position="117"/>
        <end position="128"/>
    </location>
</feature>
<dbReference type="HOGENOM" id="CLU_093855_0_1_9"/>
<dbReference type="PRINTS" id="PR00279">
    <property type="entry name" value="BACTRLTOXIN"/>
</dbReference>
<keyword evidence="2" id="KW-0800">Toxin</keyword>
<evidence type="ECO:0000256" key="3">
    <source>
        <dbReference type="ARBA" id="ARBA00022729"/>
    </source>
</evidence>
<evidence type="ECO:0000256" key="6">
    <source>
        <dbReference type="SAM" id="SignalP"/>
    </source>
</evidence>
<dbReference type="InterPro" id="IPR006123">
    <property type="entry name" value="Toxin_b-grasp_Staph/Strep"/>
</dbReference>
<name>A0A0H2UVG4_STRP3</name>
<dbReference type="InterPro" id="IPR008992">
    <property type="entry name" value="Enterotoxin"/>
</dbReference>
<evidence type="ECO:0000259" key="7">
    <source>
        <dbReference type="Pfam" id="PF01123"/>
    </source>
</evidence>
<dbReference type="Proteomes" id="UP000000564">
    <property type="component" value="Chromosome"/>
</dbReference>
<dbReference type="PROSITE" id="PS00278">
    <property type="entry name" value="STAPH_STREP_TOXIN_2"/>
    <property type="match status" value="1"/>
</dbReference>
<dbReference type="InterPro" id="IPR006173">
    <property type="entry name" value="Staph_tox_OB"/>
</dbReference>
<proteinExistence type="inferred from homology"/>
<keyword evidence="5" id="KW-1015">Disulfide bond</keyword>
<dbReference type="InterPro" id="IPR013307">
    <property type="entry name" value="Superantigen_bac"/>
</dbReference>
<feature type="chain" id="PRO_5002599439" evidence="6">
    <location>
        <begin position="31"/>
        <end position="251"/>
    </location>
</feature>
<protein>
    <submittedName>
        <fullName evidence="9">Exotoxin type A-phage-associated</fullName>
    </submittedName>
</protein>
<dbReference type="AlphaFoldDB" id="A0A0H2UVG4"/>
<comment type="similarity">
    <text evidence="1">Belongs to the staphylococcal/streptococcal toxin family.</text>
</comment>
<sequence>MENNKKVLKKMVFFVLVTFLGLTISQEVFAQQDPDPSQLHRSSLVKNLQNIYFLYEGDPVTHENVKSVDQLLSHDLIYNVSGPNYDKLKTELKNQEMATLFKDKNIDIYGVEYYHLCYLCENAERSACIYGGVTNHEGNHLEIPKKIVVKVSIDGIQSLSFDIETNKKMVTAQELDYKVRKYLTDNKQLYTNGPSKYETGYIKFIPKNKESFWFDFFPEPEFTQSKYLMIYKDNETLDSNTSQIEVYLTTK</sequence>
<dbReference type="Gene3D" id="2.40.50.110">
    <property type="match status" value="1"/>
</dbReference>
<evidence type="ECO:0000256" key="5">
    <source>
        <dbReference type="PIRSR" id="PIRSR613307-50"/>
    </source>
</evidence>
<dbReference type="InterPro" id="IPR006177">
    <property type="entry name" value="Toxin_bac"/>
</dbReference>
<evidence type="ECO:0000313" key="9">
    <source>
        <dbReference type="EMBL" id="AAM79908.1"/>
    </source>
</evidence>
<evidence type="ECO:0000259" key="8">
    <source>
        <dbReference type="Pfam" id="PF02876"/>
    </source>
</evidence>
<organism evidence="9 10">
    <name type="scientific">Streptococcus pyogenes serotype M3 (strain ATCC BAA-595 / MGAS315)</name>
    <dbReference type="NCBI Taxonomy" id="198466"/>
    <lineage>
        <taxon>Bacteria</taxon>
        <taxon>Bacillati</taxon>
        <taxon>Bacillota</taxon>
        <taxon>Bacilli</taxon>
        <taxon>Lactobacillales</taxon>
        <taxon>Streptococcaceae</taxon>
        <taxon>Streptococcus</taxon>
    </lineage>
</organism>
<dbReference type="KEGG" id="spg:SpyM3_1301"/>
<evidence type="ECO:0000313" key="10">
    <source>
        <dbReference type="Proteomes" id="UP000000564"/>
    </source>
</evidence>
<dbReference type="PRINTS" id="PR01898">
    <property type="entry name" value="SAGSUPRFAMLY"/>
</dbReference>
<feature type="domain" description="Staphylococcal/Streptococcal toxin OB-fold" evidence="7">
    <location>
        <begin position="50"/>
        <end position="135"/>
    </location>
</feature>
<keyword evidence="4" id="KW-0843">Virulence</keyword>
<dbReference type="EMBL" id="AE014074">
    <property type="protein sequence ID" value="AAM79908.1"/>
    <property type="molecule type" value="Genomic_DNA"/>
</dbReference>
<dbReference type="RefSeq" id="WP_011054794.1">
    <property type="nucleotide sequence ID" value="NC_004070.1"/>
</dbReference>
<dbReference type="SUPFAM" id="SSF54334">
    <property type="entry name" value="Superantigen toxins, C-terminal domain"/>
    <property type="match status" value="1"/>
</dbReference>
<feature type="domain" description="Staphylococcal/Streptococcal toxin beta-grasp" evidence="8">
    <location>
        <begin position="145"/>
        <end position="248"/>
    </location>
</feature>
<keyword evidence="3 6" id="KW-0732">Signal</keyword>
<reference evidence="9 10" key="1">
    <citation type="journal article" date="2002" name="Proc. Natl. Acad. Sci. U.S.A.">
        <title>Genome sequence of a serotype M3 strain of group A Streptococcus: phage-encoded toxins, the high-virulence phenotype, and clone emergence.</title>
        <authorList>
            <person name="Beres S.B."/>
            <person name="Sylva G.L."/>
            <person name="Barbian K.D."/>
            <person name="Lei B."/>
            <person name="Hoff J.S."/>
            <person name="Mammarella N.D."/>
            <person name="Liu M.Y."/>
            <person name="Smoot J.C."/>
            <person name="Porcella S.F."/>
            <person name="Parkins L.D."/>
            <person name="Campbell D.S."/>
            <person name="Smith T.M."/>
            <person name="McCormick J.K."/>
            <person name="Leung D.Y."/>
            <person name="Schlievert P.M."/>
            <person name="Musser J.M."/>
        </authorList>
    </citation>
    <scope>NUCLEOTIDE SEQUENCE [LARGE SCALE GENOMIC DNA]</scope>
    <source>
        <strain evidence="10">ATCC BAA-595 / MGAS315</strain>
    </source>
</reference>
<gene>
    <name evidence="9" type="primary">speA3</name>
    <name evidence="9" type="ordered locus">SpyM3_1301</name>
</gene>
<dbReference type="InterPro" id="IPR016091">
    <property type="entry name" value="SuperAg_toxin_C"/>
</dbReference>
<evidence type="ECO:0000256" key="1">
    <source>
        <dbReference type="ARBA" id="ARBA00008401"/>
    </source>
</evidence>
<dbReference type="PROSITE" id="PS00277">
    <property type="entry name" value="STAPH_STREP_TOXIN_1"/>
    <property type="match status" value="1"/>
</dbReference>
<evidence type="ECO:0000256" key="4">
    <source>
        <dbReference type="ARBA" id="ARBA00023026"/>
    </source>
</evidence>
<dbReference type="Pfam" id="PF02876">
    <property type="entry name" value="Stap_Strp_tox_C"/>
    <property type="match status" value="1"/>
</dbReference>
<dbReference type="InterPro" id="IPR006126">
    <property type="entry name" value="Staph/Strept_toxin_CS"/>
</dbReference>
<feature type="signal peptide" evidence="6">
    <location>
        <begin position="1"/>
        <end position="30"/>
    </location>
</feature>
<dbReference type="Gene3D" id="3.10.20.120">
    <property type="match status" value="1"/>
</dbReference>
<dbReference type="SUPFAM" id="SSF50203">
    <property type="entry name" value="Bacterial enterotoxins"/>
    <property type="match status" value="1"/>
</dbReference>